<dbReference type="Gene3D" id="2.60.120.200">
    <property type="match status" value="1"/>
</dbReference>
<gene>
    <name evidence="2" type="ORF">V6x_42530</name>
</gene>
<feature type="domain" description="Polysaccharide lyase 14" evidence="1">
    <location>
        <begin position="79"/>
        <end position="273"/>
    </location>
</feature>
<reference evidence="2 3" key="1">
    <citation type="submission" date="2019-02" db="EMBL/GenBank/DDBJ databases">
        <title>Deep-cultivation of Planctomycetes and their phenomic and genomic characterization uncovers novel biology.</title>
        <authorList>
            <person name="Wiegand S."/>
            <person name="Jogler M."/>
            <person name="Boedeker C."/>
            <person name="Pinto D."/>
            <person name="Vollmers J."/>
            <person name="Rivas-Marin E."/>
            <person name="Kohn T."/>
            <person name="Peeters S.H."/>
            <person name="Heuer A."/>
            <person name="Rast P."/>
            <person name="Oberbeckmann S."/>
            <person name="Bunk B."/>
            <person name="Jeske O."/>
            <person name="Meyerdierks A."/>
            <person name="Storesund J.E."/>
            <person name="Kallscheuer N."/>
            <person name="Luecker S."/>
            <person name="Lage O.M."/>
            <person name="Pohl T."/>
            <person name="Merkel B.J."/>
            <person name="Hornburger P."/>
            <person name="Mueller R.-W."/>
            <person name="Bruemmer F."/>
            <person name="Labrenz M."/>
            <person name="Spormann A.M."/>
            <person name="Op den Camp H."/>
            <person name="Overmann J."/>
            <person name="Amann R."/>
            <person name="Jetten M.S.M."/>
            <person name="Mascher T."/>
            <person name="Medema M.H."/>
            <person name="Devos D.P."/>
            <person name="Kaster A.-K."/>
            <person name="Ovreas L."/>
            <person name="Rohde M."/>
            <person name="Galperin M.Y."/>
            <person name="Jogler C."/>
        </authorList>
    </citation>
    <scope>NUCLEOTIDE SEQUENCE [LARGE SCALE GENOMIC DNA]</scope>
    <source>
        <strain evidence="2 3">V6</strain>
    </source>
</reference>
<dbReference type="PANTHER" id="PTHR40124">
    <property type="match status" value="1"/>
</dbReference>
<dbReference type="Proteomes" id="UP000320722">
    <property type="component" value="Chromosome"/>
</dbReference>
<evidence type="ECO:0000313" key="3">
    <source>
        <dbReference type="Proteomes" id="UP000320722"/>
    </source>
</evidence>
<protein>
    <recommendedName>
        <fullName evidence="1">Polysaccharide lyase 14 domain-containing protein</fullName>
    </recommendedName>
</protein>
<dbReference type="Pfam" id="PF21294">
    <property type="entry name" value="Polysacc_lyase_14"/>
    <property type="match status" value="1"/>
</dbReference>
<evidence type="ECO:0000259" key="1">
    <source>
        <dbReference type="Pfam" id="PF21294"/>
    </source>
</evidence>
<dbReference type="PANTHER" id="PTHR40124:SF1">
    <property type="entry name" value="DISAGGREGATASE RELATED REPEAT PROTEIN"/>
    <property type="match status" value="1"/>
</dbReference>
<dbReference type="RefSeq" id="WP_145042290.1">
    <property type="nucleotide sequence ID" value="NZ_CP036347.1"/>
</dbReference>
<dbReference type="EMBL" id="CP036347">
    <property type="protein sequence ID" value="QDU04525.1"/>
    <property type="molecule type" value="Genomic_DNA"/>
</dbReference>
<evidence type="ECO:0000313" key="2">
    <source>
        <dbReference type="EMBL" id="QDU04525.1"/>
    </source>
</evidence>
<accession>A0A517WH01</accession>
<dbReference type="AlphaFoldDB" id="A0A517WH01"/>
<sequence length="287" mass="32396">MNVISKARTSQFRTRAGLFLFSFLVLLVTHRLSAQEVRTIQIRPPYGVCSVSQWKRDWPGCLFEDGVREGHLSIVKAPQGAALRVDYVVGEIGPEKGGIGWRSPIQPADSVELAYQVTFSKNFDWVKGGKLPGLGGGPESVTGGNPANGKNGFSARLMWRADGRGEAYVYHMNQPQKYGESFPFPSDFRFQTGKPILVRIRVVMNTPGRTDGRLDVWIGDRTTEQFQHVVARDDMEWRRTDKILVDSIWFQTFYGGSNQSWAPRRPCFTLFSEISTREVDMKKPSEN</sequence>
<proteinExistence type="predicted"/>
<name>A0A517WH01_9PLAN</name>
<dbReference type="InterPro" id="IPR048958">
    <property type="entry name" value="Polysacc_lyase_14"/>
</dbReference>
<organism evidence="2 3">
    <name type="scientific">Gimesia chilikensis</name>
    <dbReference type="NCBI Taxonomy" id="2605989"/>
    <lineage>
        <taxon>Bacteria</taxon>
        <taxon>Pseudomonadati</taxon>
        <taxon>Planctomycetota</taxon>
        <taxon>Planctomycetia</taxon>
        <taxon>Planctomycetales</taxon>
        <taxon>Planctomycetaceae</taxon>
        <taxon>Gimesia</taxon>
    </lineage>
</organism>